<dbReference type="RefSeq" id="WP_126580144.1">
    <property type="nucleotide sequence ID" value="NZ_BIFR01000001.1"/>
</dbReference>
<comment type="caution">
    <text evidence="3">The sequence shown here is derived from an EMBL/GenBank/DDBJ whole genome shotgun (WGS) entry which is preliminary data.</text>
</comment>
<protein>
    <submittedName>
        <fullName evidence="3">ATP-grasp ribosomal peptide maturase</fullName>
    </submittedName>
</protein>
<evidence type="ECO:0000313" key="3">
    <source>
        <dbReference type="EMBL" id="GCE12533.1"/>
    </source>
</evidence>
<feature type="domain" description="ATP-grasp fold RimK-type" evidence="1">
    <location>
        <begin position="129"/>
        <end position="303"/>
    </location>
</feature>
<evidence type="ECO:0000313" key="4">
    <source>
        <dbReference type="Proteomes" id="UP000287352"/>
    </source>
</evidence>
<organism evidence="3 4">
    <name type="scientific">Tengunoibacter tsumagoiensis</name>
    <dbReference type="NCBI Taxonomy" id="2014871"/>
    <lineage>
        <taxon>Bacteria</taxon>
        <taxon>Bacillati</taxon>
        <taxon>Chloroflexota</taxon>
        <taxon>Ktedonobacteria</taxon>
        <taxon>Ktedonobacterales</taxon>
        <taxon>Dictyobacteraceae</taxon>
        <taxon>Tengunoibacter</taxon>
    </lineage>
</organism>
<evidence type="ECO:0000259" key="2">
    <source>
        <dbReference type="Pfam" id="PF21068"/>
    </source>
</evidence>
<dbReference type="InterPro" id="IPR013651">
    <property type="entry name" value="ATP-grasp_RimK-type"/>
</dbReference>
<gene>
    <name evidence="3" type="ORF">KTT_23920</name>
</gene>
<dbReference type="PANTHER" id="PTHR21621">
    <property type="entry name" value="RIBOSOMAL PROTEIN S6 MODIFICATION PROTEIN"/>
    <property type="match status" value="1"/>
</dbReference>
<dbReference type="GO" id="GO:0009432">
    <property type="term" value="P:SOS response"/>
    <property type="evidence" value="ECO:0007669"/>
    <property type="project" value="TreeGrafter"/>
</dbReference>
<dbReference type="Pfam" id="PF21068">
    <property type="entry name" value="ATPgraspMvdD"/>
    <property type="match status" value="1"/>
</dbReference>
<evidence type="ECO:0000259" key="1">
    <source>
        <dbReference type="Pfam" id="PF08443"/>
    </source>
</evidence>
<keyword evidence="4" id="KW-1185">Reference proteome</keyword>
<dbReference type="GO" id="GO:0005737">
    <property type="term" value="C:cytoplasm"/>
    <property type="evidence" value="ECO:0007669"/>
    <property type="project" value="TreeGrafter"/>
</dbReference>
<dbReference type="GO" id="GO:0018169">
    <property type="term" value="F:ribosomal S6-glutamic acid ligase activity"/>
    <property type="evidence" value="ECO:0007669"/>
    <property type="project" value="TreeGrafter"/>
</dbReference>
<dbReference type="Pfam" id="PF08443">
    <property type="entry name" value="RimK"/>
    <property type="match status" value="1"/>
</dbReference>
<dbReference type="AlphaFoldDB" id="A0A402A094"/>
<dbReference type="Gene3D" id="3.30.470.20">
    <property type="entry name" value="ATP-grasp fold, B domain"/>
    <property type="match status" value="1"/>
</dbReference>
<dbReference type="OrthoDB" id="583309at2"/>
<reference evidence="4" key="1">
    <citation type="submission" date="2018-12" db="EMBL/GenBank/DDBJ databases">
        <title>Tengunoibacter tsumagoiensis gen. nov., sp. nov., Dictyobacter kobayashii sp. nov., D. alpinus sp. nov., and D. joshuensis sp. nov. and description of Dictyobacteraceae fam. nov. within the order Ktedonobacterales isolated from Tengu-no-mugimeshi.</title>
        <authorList>
            <person name="Wang C.M."/>
            <person name="Zheng Y."/>
            <person name="Sakai Y."/>
            <person name="Toyoda A."/>
            <person name="Minakuchi Y."/>
            <person name="Abe K."/>
            <person name="Yokota A."/>
            <person name="Yabe S."/>
        </authorList>
    </citation>
    <scope>NUCLEOTIDE SEQUENCE [LARGE SCALE GENOMIC DNA]</scope>
    <source>
        <strain evidence="4">Uno3</strain>
    </source>
</reference>
<feature type="domain" description="MvdD-like pre-ATP grasp" evidence="2">
    <location>
        <begin position="4"/>
        <end position="123"/>
    </location>
</feature>
<accession>A0A402A094</accession>
<name>A0A402A094_9CHLR</name>
<dbReference type="PANTHER" id="PTHR21621:SF0">
    <property type="entry name" value="BETA-CITRYLGLUTAMATE SYNTHASE B-RELATED"/>
    <property type="match status" value="1"/>
</dbReference>
<sequence length="332" mass="37870">MRQVLILSRPQDGHVSPVLEEIKARGARAYCLHTADFPEKATFTSILSQAAGGWIGSLISDDQTIPLQELTSIWRRRPKRYVASNAYAPGIKAFIEEAERALLGVLESQTLQGTFWVSQTHAVRRADLKALQLAMARHLGFQVPRTLMTNSPQEAEAFYHQCHGNIILKAVSRGAIENEEQQMSHFLYTSQVERAHFAHIEGVRVTAHLFQERIEKTCDVRIVVIGRQVFAARMHSLQGGQACLDFRQQYANLTYEVHTLPEVIREKVLELVRSFDLQFASMDCLITSQDEYVFLDLNPNGQFLWLQYRLGSRLPLKEAMADLLVYPEEYRL</sequence>
<proteinExistence type="predicted"/>
<dbReference type="SUPFAM" id="SSF56059">
    <property type="entry name" value="Glutathione synthetase ATP-binding domain-like"/>
    <property type="match status" value="1"/>
</dbReference>
<dbReference type="EMBL" id="BIFR01000001">
    <property type="protein sequence ID" value="GCE12533.1"/>
    <property type="molecule type" value="Genomic_DNA"/>
</dbReference>
<dbReference type="Proteomes" id="UP000287352">
    <property type="component" value="Unassembled WGS sequence"/>
</dbReference>
<dbReference type="InterPro" id="IPR048936">
    <property type="entry name" value="MvdD-like_ATPgrasp"/>
</dbReference>